<keyword evidence="1" id="KW-1133">Transmembrane helix</keyword>
<keyword evidence="1" id="KW-0812">Transmembrane</keyword>
<keyword evidence="1" id="KW-0472">Membrane</keyword>
<feature type="transmembrane region" description="Helical" evidence="1">
    <location>
        <begin position="186"/>
        <end position="202"/>
    </location>
</feature>
<dbReference type="AlphaFoldDB" id="A0AAW5V7Q4"/>
<proteinExistence type="predicted"/>
<name>A0AAW5V7Q4_9LEPT</name>
<feature type="transmembrane region" description="Helical" evidence="1">
    <location>
        <begin position="341"/>
        <end position="362"/>
    </location>
</feature>
<sequence>MIKFQSLNEKKIVLLLIVFSTFFSFLIGIFQIHKIHKKNLIELNSEVDAKTFYGFDFHFYGDAGFKWIQIQDLQSKNFKDITCSYPGKEFDPNFVQTKKTGVITIQNESCYYLFPYALSYIMYFPTIFWGQIGIMVFQHILVGFILYWMFQIGKILKLDFWKIILSLFLIRFGTSYGTSVFDLEEHILTGFLFLFAIYRLLLKPNKLQIWMSGFCIGLLFLFRPETCVNVLVYPLAIYNLSVDRIKNPMSQVKIAIFGIVSSILPILLLNQVLVHHPLGIKAFDPIHYVSFGERIVGLIRNLFYYSPFYFNPLLFQMPILVFALFQFRFHQYQKESSEIKFLYTFLWALPILILVSPTSATYYLGLRFAYFLYPIFVILTFHTVHLDTLNKKIGFGLLYGWSIVTLILSFNFSFLIYKGYDLNYTLLKQNKTEVVLVRDMGALMSLSDLYLSGKNILTFEEKSLIEMSQEIEKLNPDTEISIIQSRYSGAPIQLGQIAKAYSLKSKIENASISVYKYSSIKH</sequence>
<feature type="transmembrane region" description="Helical" evidence="1">
    <location>
        <begin position="368"/>
        <end position="386"/>
    </location>
</feature>
<evidence type="ECO:0000313" key="2">
    <source>
        <dbReference type="EMBL" id="MCW7514318.1"/>
    </source>
</evidence>
<feature type="transmembrane region" description="Helical" evidence="1">
    <location>
        <begin position="308"/>
        <end position="329"/>
    </location>
</feature>
<evidence type="ECO:0000313" key="3">
    <source>
        <dbReference type="Proteomes" id="UP001209694"/>
    </source>
</evidence>
<dbReference type="RefSeq" id="WP_135702472.1">
    <property type="nucleotide sequence ID" value="NZ_JAMQPS010000001.1"/>
</dbReference>
<accession>A0AAW5V7Q4</accession>
<reference evidence="2" key="1">
    <citation type="submission" date="2022-06" db="EMBL/GenBank/DDBJ databases">
        <title>Leptospira isolates from biofilms formed at urban environments.</title>
        <authorList>
            <person name="Ribeiro P.S."/>
            <person name="Sousa T."/>
            <person name="Carvalho N."/>
            <person name="Aburjaile F."/>
            <person name="Neves F."/>
            <person name="Oliveira D."/>
            <person name="Blanco L."/>
            <person name="Lima J."/>
            <person name="Costa F."/>
            <person name="Brenig B."/>
            <person name="Soares S."/>
            <person name="Ramos R."/>
            <person name="Goes-Neto A."/>
            <person name="Matiuzzi M."/>
            <person name="Azevedo V."/>
            <person name="Ristow P."/>
        </authorList>
    </citation>
    <scope>NUCLEOTIDE SEQUENCE</scope>
    <source>
        <strain evidence="2">VSF7</strain>
    </source>
</reference>
<evidence type="ECO:0000256" key="1">
    <source>
        <dbReference type="SAM" id="Phobius"/>
    </source>
</evidence>
<evidence type="ECO:0008006" key="4">
    <source>
        <dbReference type="Google" id="ProtNLM"/>
    </source>
</evidence>
<feature type="transmembrane region" description="Helical" evidence="1">
    <location>
        <begin position="398"/>
        <end position="417"/>
    </location>
</feature>
<feature type="transmembrane region" description="Helical" evidence="1">
    <location>
        <begin position="254"/>
        <end position="274"/>
    </location>
</feature>
<organism evidence="2 3">
    <name type="scientific">Leptospira levettii</name>
    <dbReference type="NCBI Taxonomy" id="2023178"/>
    <lineage>
        <taxon>Bacteria</taxon>
        <taxon>Pseudomonadati</taxon>
        <taxon>Spirochaetota</taxon>
        <taxon>Spirochaetia</taxon>
        <taxon>Leptospirales</taxon>
        <taxon>Leptospiraceae</taxon>
        <taxon>Leptospira</taxon>
    </lineage>
</organism>
<dbReference type="EMBL" id="JAMQQD010000001">
    <property type="protein sequence ID" value="MCW7514318.1"/>
    <property type="molecule type" value="Genomic_DNA"/>
</dbReference>
<gene>
    <name evidence="2" type="ORF">ND810_04055</name>
</gene>
<feature type="transmembrane region" description="Helical" evidence="1">
    <location>
        <begin position="160"/>
        <end position="180"/>
    </location>
</feature>
<comment type="caution">
    <text evidence="2">The sequence shown here is derived from an EMBL/GenBank/DDBJ whole genome shotgun (WGS) entry which is preliminary data.</text>
</comment>
<feature type="transmembrane region" description="Helical" evidence="1">
    <location>
        <begin position="12"/>
        <end position="32"/>
    </location>
</feature>
<feature type="transmembrane region" description="Helical" evidence="1">
    <location>
        <begin position="121"/>
        <end position="148"/>
    </location>
</feature>
<dbReference type="Proteomes" id="UP001209694">
    <property type="component" value="Unassembled WGS sequence"/>
</dbReference>
<protein>
    <recommendedName>
        <fullName evidence="4">Glycosyltransferase RgtA/B/C/D-like domain-containing protein</fullName>
    </recommendedName>
</protein>